<protein>
    <submittedName>
        <fullName evidence="1">Uncharacterized protein</fullName>
    </submittedName>
</protein>
<name>A0AAV4V0V7_9ARAC</name>
<dbReference type="AlphaFoldDB" id="A0AAV4V0V7"/>
<evidence type="ECO:0000313" key="1">
    <source>
        <dbReference type="EMBL" id="GIY63483.1"/>
    </source>
</evidence>
<keyword evidence="2" id="KW-1185">Reference proteome</keyword>
<dbReference type="EMBL" id="BPLQ01012188">
    <property type="protein sequence ID" value="GIY63483.1"/>
    <property type="molecule type" value="Genomic_DNA"/>
</dbReference>
<sequence>MRRRGRKGDIIAPHSTRDCSSDCGSLCSCRNSIGVECRRVSDDWLDMLGNGVDEWIVLSVTLRKGFRDKCMRGETVDLSHSGAP</sequence>
<comment type="caution">
    <text evidence="1">The sequence shown here is derived from an EMBL/GenBank/DDBJ whole genome shotgun (WGS) entry which is preliminary data.</text>
</comment>
<evidence type="ECO:0000313" key="2">
    <source>
        <dbReference type="Proteomes" id="UP001054837"/>
    </source>
</evidence>
<reference evidence="1 2" key="1">
    <citation type="submission" date="2021-06" db="EMBL/GenBank/DDBJ databases">
        <title>Caerostris darwini draft genome.</title>
        <authorList>
            <person name="Kono N."/>
            <person name="Arakawa K."/>
        </authorList>
    </citation>
    <scope>NUCLEOTIDE SEQUENCE [LARGE SCALE GENOMIC DNA]</scope>
</reference>
<organism evidence="1 2">
    <name type="scientific">Caerostris darwini</name>
    <dbReference type="NCBI Taxonomy" id="1538125"/>
    <lineage>
        <taxon>Eukaryota</taxon>
        <taxon>Metazoa</taxon>
        <taxon>Ecdysozoa</taxon>
        <taxon>Arthropoda</taxon>
        <taxon>Chelicerata</taxon>
        <taxon>Arachnida</taxon>
        <taxon>Araneae</taxon>
        <taxon>Araneomorphae</taxon>
        <taxon>Entelegynae</taxon>
        <taxon>Araneoidea</taxon>
        <taxon>Araneidae</taxon>
        <taxon>Caerostris</taxon>
    </lineage>
</organism>
<dbReference type="Proteomes" id="UP001054837">
    <property type="component" value="Unassembled WGS sequence"/>
</dbReference>
<accession>A0AAV4V0V7</accession>
<proteinExistence type="predicted"/>
<gene>
    <name evidence="1" type="ORF">CDAR_105591</name>
</gene>